<dbReference type="PANTHER" id="PTHR45339:SF1">
    <property type="entry name" value="HYBRID SIGNAL TRANSDUCTION HISTIDINE KINASE J"/>
    <property type="match status" value="1"/>
</dbReference>
<dbReference type="SMART" id="SM00448">
    <property type="entry name" value="REC"/>
    <property type="match status" value="1"/>
</dbReference>
<evidence type="ECO:0000313" key="5">
    <source>
        <dbReference type="EMBL" id="MBW4661575.1"/>
    </source>
</evidence>
<dbReference type="Proteomes" id="UP000757435">
    <property type="component" value="Unassembled WGS sequence"/>
</dbReference>
<keyword evidence="1 3" id="KW-0597">Phosphoprotein</keyword>
<dbReference type="Pfam" id="PF00072">
    <property type="entry name" value="Response_reg"/>
    <property type="match status" value="1"/>
</dbReference>
<dbReference type="AlphaFoldDB" id="A0A951QGT6"/>
<dbReference type="GO" id="GO:0000160">
    <property type="term" value="P:phosphorelay signal transduction system"/>
    <property type="evidence" value="ECO:0007669"/>
    <property type="project" value="UniProtKB-KW"/>
</dbReference>
<dbReference type="SUPFAM" id="SSF52172">
    <property type="entry name" value="CheY-like"/>
    <property type="match status" value="1"/>
</dbReference>
<proteinExistence type="predicted"/>
<protein>
    <submittedName>
        <fullName evidence="5">Response regulator</fullName>
    </submittedName>
</protein>
<dbReference type="Gene3D" id="3.40.50.2300">
    <property type="match status" value="1"/>
</dbReference>
<reference evidence="5" key="2">
    <citation type="journal article" date="2022" name="Microbiol. Resour. Announc.">
        <title>Metagenome Sequencing to Explore Phylogenomics of Terrestrial Cyanobacteria.</title>
        <authorList>
            <person name="Ward R.D."/>
            <person name="Stajich J.E."/>
            <person name="Johansen J.R."/>
            <person name="Huntemann M."/>
            <person name="Clum A."/>
            <person name="Foster B."/>
            <person name="Foster B."/>
            <person name="Roux S."/>
            <person name="Palaniappan K."/>
            <person name="Varghese N."/>
            <person name="Mukherjee S."/>
            <person name="Reddy T.B.K."/>
            <person name="Daum C."/>
            <person name="Copeland A."/>
            <person name="Chen I.A."/>
            <person name="Ivanova N.N."/>
            <person name="Kyrpides N.C."/>
            <person name="Shapiro N."/>
            <person name="Eloe-Fadrosh E.A."/>
            <person name="Pietrasiak N."/>
        </authorList>
    </citation>
    <scope>NUCLEOTIDE SEQUENCE</scope>
    <source>
        <strain evidence="5">UHER 2000/2452</strain>
    </source>
</reference>
<dbReference type="EMBL" id="JAHHHD010000040">
    <property type="protein sequence ID" value="MBW4661575.1"/>
    <property type="molecule type" value="Genomic_DNA"/>
</dbReference>
<gene>
    <name evidence="5" type="ORF">KME15_23140</name>
</gene>
<dbReference type="PROSITE" id="PS50110">
    <property type="entry name" value="RESPONSE_REGULATORY"/>
    <property type="match status" value="1"/>
</dbReference>
<evidence type="ECO:0000259" key="4">
    <source>
        <dbReference type="PROSITE" id="PS50110"/>
    </source>
</evidence>
<accession>A0A951QGT6</accession>
<feature type="domain" description="Response regulatory" evidence="4">
    <location>
        <begin position="3"/>
        <end position="119"/>
    </location>
</feature>
<dbReference type="InterPro" id="IPR011006">
    <property type="entry name" value="CheY-like_superfamily"/>
</dbReference>
<keyword evidence="2" id="KW-0902">Two-component regulatory system</keyword>
<evidence type="ECO:0000256" key="1">
    <source>
        <dbReference type="ARBA" id="ARBA00022553"/>
    </source>
</evidence>
<sequence>MPKILLVEDNEMNRDMLSRRLERKGFQVVMAIDGQQGIDMAQSDAPDLILMDMSLPVLDGWSATRRLKEMPTTQTIPIIALTAHAMSGDRQKCVEAGCDDYDTKPVEFPRLLGKIQMLLCNAATA</sequence>
<dbReference type="PANTHER" id="PTHR45339">
    <property type="entry name" value="HYBRID SIGNAL TRANSDUCTION HISTIDINE KINASE J"/>
    <property type="match status" value="1"/>
</dbReference>
<evidence type="ECO:0000256" key="2">
    <source>
        <dbReference type="ARBA" id="ARBA00023012"/>
    </source>
</evidence>
<evidence type="ECO:0000313" key="6">
    <source>
        <dbReference type="Proteomes" id="UP000757435"/>
    </source>
</evidence>
<comment type="caution">
    <text evidence="5">The sequence shown here is derived from an EMBL/GenBank/DDBJ whole genome shotgun (WGS) entry which is preliminary data.</text>
</comment>
<name>A0A951QGT6_9CYAN</name>
<feature type="modified residue" description="4-aspartylphosphate" evidence="3">
    <location>
        <position position="52"/>
    </location>
</feature>
<organism evidence="5 6">
    <name type="scientific">Drouetiella hepatica Uher 2000/2452</name>
    <dbReference type="NCBI Taxonomy" id="904376"/>
    <lineage>
        <taxon>Bacteria</taxon>
        <taxon>Bacillati</taxon>
        <taxon>Cyanobacteriota</taxon>
        <taxon>Cyanophyceae</taxon>
        <taxon>Oculatellales</taxon>
        <taxon>Oculatellaceae</taxon>
        <taxon>Drouetiella</taxon>
    </lineage>
</organism>
<reference evidence="5" key="1">
    <citation type="submission" date="2021-05" db="EMBL/GenBank/DDBJ databases">
        <authorList>
            <person name="Pietrasiak N."/>
            <person name="Ward R."/>
            <person name="Stajich J.E."/>
            <person name="Kurbessoian T."/>
        </authorList>
    </citation>
    <scope>NUCLEOTIDE SEQUENCE</scope>
    <source>
        <strain evidence="5">UHER 2000/2452</strain>
    </source>
</reference>
<evidence type="ECO:0000256" key="3">
    <source>
        <dbReference type="PROSITE-ProRule" id="PRU00169"/>
    </source>
</evidence>
<dbReference type="InterPro" id="IPR001789">
    <property type="entry name" value="Sig_transdc_resp-reg_receiver"/>
</dbReference>